<evidence type="ECO:0000256" key="2">
    <source>
        <dbReference type="ARBA" id="ARBA00023235"/>
    </source>
</evidence>
<dbReference type="PROSITE" id="PS01149">
    <property type="entry name" value="PSI_RSU"/>
    <property type="match status" value="1"/>
</dbReference>
<dbReference type="InterPro" id="IPR018496">
    <property type="entry name" value="PsdUridine_synth_RsuA/RluB_CS"/>
</dbReference>
<dbReference type="InterPro" id="IPR020094">
    <property type="entry name" value="TruA/RsuA/RluB/E/F_N"/>
</dbReference>
<proteinExistence type="inferred from homology"/>
<keyword evidence="2 3" id="KW-0413">Isomerase</keyword>
<gene>
    <name evidence="5" type="ORF">GCM10009115_11530</name>
</gene>
<dbReference type="PANTHER" id="PTHR47683:SF2">
    <property type="entry name" value="RNA-BINDING S4 DOMAIN-CONTAINING PROTEIN"/>
    <property type="match status" value="1"/>
</dbReference>
<dbReference type="PANTHER" id="PTHR47683">
    <property type="entry name" value="PSEUDOURIDINE SYNTHASE FAMILY PROTEIN-RELATED"/>
    <property type="match status" value="1"/>
</dbReference>
<protein>
    <recommendedName>
        <fullName evidence="3">Pseudouridine synthase</fullName>
        <ecNumber evidence="3">5.4.99.-</ecNumber>
    </recommendedName>
</protein>
<dbReference type="InterPro" id="IPR042092">
    <property type="entry name" value="PsdUridine_s_RsuA/RluB/E/F_cat"/>
</dbReference>
<sequence length="189" mass="20750">MGRLILFNKPYGVLSQFTDRRGMGGMTAPADGPRATLSDYIDVPGVYPAGRLDKDSEGLLILTDDGALQARISSPKHKTPKTYLAQVEGEPDDAALAALARGVTLNDGPTRPAVVRRIEAPTLWDRDPPVRYRKSVADSWIELTITEGRNRQVRRMTAAVGFPTLRLVRWRIGGWEIGGLGLGEWREVG</sequence>
<accession>A0ABP3XB66</accession>
<dbReference type="InterPro" id="IPR000748">
    <property type="entry name" value="PsdUridine_synth_RsuA/RluB/E/F"/>
</dbReference>
<dbReference type="Gene3D" id="3.30.70.580">
    <property type="entry name" value="Pseudouridine synthase I, catalytic domain, N-terminal subdomain"/>
    <property type="match status" value="1"/>
</dbReference>
<reference evidence="6" key="1">
    <citation type="journal article" date="2019" name="Int. J. Syst. Evol. Microbiol.">
        <title>The Global Catalogue of Microorganisms (GCM) 10K type strain sequencing project: providing services to taxonomists for standard genome sequencing and annotation.</title>
        <authorList>
            <consortium name="The Broad Institute Genomics Platform"/>
            <consortium name="The Broad Institute Genome Sequencing Center for Infectious Disease"/>
            <person name="Wu L."/>
            <person name="Ma J."/>
        </authorList>
    </citation>
    <scope>NUCLEOTIDE SEQUENCE [LARGE SCALE GENOMIC DNA]</scope>
    <source>
        <strain evidence="6">JCM 15910</strain>
    </source>
</reference>
<keyword evidence="6" id="KW-1185">Reference proteome</keyword>
<comment type="similarity">
    <text evidence="1 3">Belongs to the pseudouridine synthase RsuA family.</text>
</comment>
<dbReference type="NCBIfam" id="TIGR00093">
    <property type="entry name" value="pseudouridine synthase"/>
    <property type="match status" value="1"/>
</dbReference>
<evidence type="ECO:0000313" key="6">
    <source>
        <dbReference type="Proteomes" id="UP001500738"/>
    </source>
</evidence>
<evidence type="ECO:0000313" key="5">
    <source>
        <dbReference type="EMBL" id="GAA0862924.1"/>
    </source>
</evidence>
<name>A0ABP3XB66_9SPHN</name>
<dbReference type="RefSeq" id="WP_215353624.1">
    <property type="nucleotide sequence ID" value="NZ_BAAAFE010000004.1"/>
</dbReference>
<dbReference type="EMBL" id="BAAAFE010000004">
    <property type="protein sequence ID" value="GAA0862924.1"/>
    <property type="molecule type" value="Genomic_DNA"/>
</dbReference>
<evidence type="ECO:0000256" key="1">
    <source>
        <dbReference type="ARBA" id="ARBA00008348"/>
    </source>
</evidence>
<dbReference type="Pfam" id="PF00849">
    <property type="entry name" value="PseudoU_synth_2"/>
    <property type="match status" value="1"/>
</dbReference>
<dbReference type="EC" id="5.4.99.-" evidence="3"/>
<dbReference type="InterPro" id="IPR006145">
    <property type="entry name" value="PsdUridine_synth_RsuA/RluA"/>
</dbReference>
<dbReference type="InterPro" id="IPR050343">
    <property type="entry name" value="RsuA_PseudoU_synthase"/>
</dbReference>
<dbReference type="Gene3D" id="3.30.70.1560">
    <property type="entry name" value="Alpha-L RNA-binding motif"/>
    <property type="match status" value="1"/>
</dbReference>
<comment type="caution">
    <text evidence="5">The sequence shown here is derived from an EMBL/GenBank/DDBJ whole genome shotgun (WGS) entry which is preliminary data.</text>
</comment>
<dbReference type="SUPFAM" id="SSF55120">
    <property type="entry name" value="Pseudouridine synthase"/>
    <property type="match status" value="1"/>
</dbReference>
<evidence type="ECO:0000259" key="4">
    <source>
        <dbReference type="Pfam" id="PF00849"/>
    </source>
</evidence>
<evidence type="ECO:0000256" key="3">
    <source>
        <dbReference type="RuleBase" id="RU003887"/>
    </source>
</evidence>
<dbReference type="InterPro" id="IPR020103">
    <property type="entry name" value="PsdUridine_synth_cat_dom_sf"/>
</dbReference>
<feature type="domain" description="Pseudouridine synthase RsuA/RluA-like" evidence="4">
    <location>
        <begin position="4"/>
        <end position="159"/>
    </location>
</feature>
<dbReference type="Proteomes" id="UP001500738">
    <property type="component" value="Unassembled WGS sequence"/>
</dbReference>
<organism evidence="5 6">
    <name type="scientific">Sphingopyxis soli</name>
    <dbReference type="NCBI Taxonomy" id="592051"/>
    <lineage>
        <taxon>Bacteria</taxon>
        <taxon>Pseudomonadati</taxon>
        <taxon>Pseudomonadota</taxon>
        <taxon>Alphaproteobacteria</taxon>
        <taxon>Sphingomonadales</taxon>
        <taxon>Sphingomonadaceae</taxon>
        <taxon>Sphingopyxis</taxon>
    </lineage>
</organism>